<dbReference type="KEGG" id="gpi:GPICK_01020"/>
<dbReference type="RefSeq" id="WP_039739747.1">
    <property type="nucleotide sequence ID" value="NZ_CP009788.1"/>
</dbReference>
<dbReference type="HOGENOM" id="CLU_054532_0_0_7"/>
<evidence type="ECO:0000256" key="2">
    <source>
        <dbReference type="ARBA" id="ARBA00022691"/>
    </source>
</evidence>
<keyword evidence="8" id="KW-1185">Reference proteome</keyword>
<comment type="cofactor">
    <cofactor evidence="1">
        <name>[4Fe-4S] cluster</name>
        <dbReference type="ChEBI" id="CHEBI:49883"/>
    </cofactor>
</comment>
<dbReference type="PROSITE" id="PS51918">
    <property type="entry name" value="RADICAL_SAM"/>
    <property type="match status" value="1"/>
</dbReference>
<dbReference type="EMBL" id="CP009788">
    <property type="protein sequence ID" value="AJE02149.1"/>
    <property type="molecule type" value="Genomic_DNA"/>
</dbReference>
<organism evidence="7 8">
    <name type="scientific">Geobacter pickeringii</name>
    <dbReference type="NCBI Taxonomy" id="345632"/>
    <lineage>
        <taxon>Bacteria</taxon>
        <taxon>Pseudomonadati</taxon>
        <taxon>Thermodesulfobacteriota</taxon>
        <taxon>Desulfuromonadia</taxon>
        <taxon>Geobacterales</taxon>
        <taxon>Geobacteraceae</taxon>
        <taxon>Geobacter</taxon>
    </lineage>
</organism>
<dbReference type="GO" id="GO:0046872">
    <property type="term" value="F:metal ion binding"/>
    <property type="evidence" value="ECO:0007669"/>
    <property type="project" value="UniProtKB-KW"/>
</dbReference>
<evidence type="ECO:0000313" key="7">
    <source>
        <dbReference type="EMBL" id="AJE02149.1"/>
    </source>
</evidence>
<evidence type="ECO:0000256" key="3">
    <source>
        <dbReference type="ARBA" id="ARBA00022723"/>
    </source>
</evidence>
<keyword evidence="4" id="KW-0408">Iron</keyword>
<keyword evidence="3" id="KW-0479">Metal-binding</keyword>
<evidence type="ECO:0000313" key="8">
    <source>
        <dbReference type="Proteomes" id="UP000057609"/>
    </source>
</evidence>
<proteinExistence type="predicted"/>
<keyword evidence="2" id="KW-0949">S-adenosyl-L-methionine</keyword>
<keyword evidence="5" id="KW-0411">Iron-sulfur</keyword>
<reference evidence="7 8" key="1">
    <citation type="journal article" date="2015" name="Genome Announc.">
        <title>Complete Genome of Geobacter pickeringii G13T, a Metal-Reducing Isolate from Sedimentary Kaolin Deposits.</title>
        <authorList>
            <person name="Badalamenti J.P."/>
            <person name="Bond D.R."/>
        </authorList>
    </citation>
    <scope>NUCLEOTIDE SEQUENCE [LARGE SCALE GENOMIC DNA]</scope>
    <source>
        <strain evidence="7 8">G13</strain>
    </source>
</reference>
<dbReference type="AlphaFoldDB" id="A0A0B5BB27"/>
<evidence type="ECO:0000259" key="6">
    <source>
        <dbReference type="PROSITE" id="PS51918"/>
    </source>
</evidence>
<dbReference type="CDD" id="cd01335">
    <property type="entry name" value="Radical_SAM"/>
    <property type="match status" value="1"/>
</dbReference>
<dbReference type="GO" id="GO:0003824">
    <property type="term" value="F:catalytic activity"/>
    <property type="evidence" value="ECO:0007669"/>
    <property type="project" value="InterPro"/>
</dbReference>
<dbReference type="Gene3D" id="3.20.20.70">
    <property type="entry name" value="Aldolase class I"/>
    <property type="match status" value="1"/>
</dbReference>
<dbReference type="Proteomes" id="UP000057609">
    <property type="component" value="Chromosome"/>
</dbReference>
<dbReference type="STRING" id="345632.GPICK_01020"/>
<dbReference type="SUPFAM" id="SSF102114">
    <property type="entry name" value="Radical SAM enzymes"/>
    <property type="match status" value="1"/>
</dbReference>
<evidence type="ECO:0000256" key="4">
    <source>
        <dbReference type="ARBA" id="ARBA00023004"/>
    </source>
</evidence>
<dbReference type="NCBIfam" id="NF045502">
    <property type="entry name" value="variant_rSAM"/>
    <property type="match status" value="1"/>
</dbReference>
<feature type="domain" description="Radical SAM core" evidence="6">
    <location>
        <begin position="141"/>
        <end position="399"/>
    </location>
</feature>
<gene>
    <name evidence="7" type="ORF">GPICK_01020</name>
</gene>
<name>A0A0B5BB27_9BACT</name>
<dbReference type="InterPro" id="IPR058240">
    <property type="entry name" value="rSAM_sf"/>
</dbReference>
<dbReference type="GO" id="GO:0051536">
    <property type="term" value="F:iron-sulfur cluster binding"/>
    <property type="evidence" value="ECO:0007669"/>
    <property type="project" value="UniProtKB-KW"/>
</dbReference>
<accession>A0A0B5BB27</accession>
<evidence type="ECO:0000256" key="1">
    <source>
        <dbReference type="ARBA" id="ARBA00001966"/>
    </source>
</evidence>
<sequence>MTLARAAARPPEPALAEVAARYPDIPRLLILKTDVQRRGVFYTDSALGVLDPARHQVTGTHIFGARDGKIAARPESLLLRDGTSIITTPTALEEDPYVVDILDGVPWLFDGGEPLEEVEYWPAPAFYAKTSRSGVPMKNIVSARPQRLNIFPYRYCTFWNNGKGCSFCDIVEQLKRGREELKIPARLDPTEVAEVVGEALKEPGRFSAVFLTSGSIIGGQRPFDDEVAYYIDILREVGKHFRTKKFPTQLIGTAFEERQLERLYAETGLMSYTADIEVLDEELFKSYCSGKAEWIGYREWKRRLVAAVEIFGWGRVNTGIVAGVELARPHGFKSEDEALARTLEEAEELASQGVSTVFIVWSPRPGTALAGQKNASLDYYLRLARGLHGLRKKYRLPIDHDGYRHCGNHPDSDLSRLLPLWEG</sequence>
<evidence type="ECO:0000256" key="5">
    <source>
        <dbReference type="ARBA" id="ARBA00023014"/>
    </source>
</evidence>
<dbReference type="InterPro" id="IPR013785">
    <property type="entry name" value="Aldolase_TIM"/>
</dbReference>
<dbReference type="InterPro" id="IPR007197">
    <property type="entry name" value="rSAM"/>
</dbReference>
<dbReference type="OrthoDB" id="5391057at2"/>
<protein>
    <recommendedName>
        <fullName evidence="6">Radical SAM core domain-containing protein</fullName>
    </recommendedName>
</protein>